<dbReference type="Gene3D" id="3.10.450.50">
    <property type="match status" value="1"/>
</dbReference>
<reference evidence="2 3" key="1">
    <citation type="submission" date="2021-01" db="EMBL/GenBank/DDBJ databases">
        <title>Sequencing the genomes of 1000 actinobacteria strains.</title>
        <authorList>
            <person name="Klenk H.-P."/>
        </authorList>
    </citation>
    <scope>NUCLEOTIDE SEQUENCE [LARGE SCALE GENOMIC DNA]</scope>
    <source>
        <strain evidence="2 3">DSM 13057</strain>
    </source>
</reference>
<accession>A0ABS2L7N8</accession>
<dbReference type="InterPro" id="IPR032710">
    <property type="entry name" value="NTF2-like_dom_sf"/>
</dbReference>
<dbReference type="RefSeq" id="WP_205110323.1">
    <property type="nucleotide sequence ID" value="NZ_BAAAHT010000010.1"/>
</dbReference>
<dbReference type="SUPFAM" id="SSF54427">
    <property type="entry name" value="NTF2-like"/>
    <property type="match status" value="1"/>
</dbReference>
<protein>
    <recommendedName>
        <fullName evidence="1">SnoaL-like domain-containing protein</fullName>
    </recommendedName>
</protein>
<keyword evidence="3" id="KW-1185">Reference proteome</keyword>
<name>A0ABS2L7N8_9MICO</name>
<dbReference type="Proteomes" id="UP000776164">
    <property type="component" value="Unassembled WGS sequence"/>
</dbReference>
<evidence type="ECO:0000313" key="2">
    <source>
        <dbReference type="EMBL" id="MBM7473115.1"/>
    </source>
</evidence>
<gene>
    <name evidence="2" type="ORF">JOE66_002749</name>
</gene>
<organism evidence="2 3">
    <name type="scientific">Subtercola frigoramans</name>
    <dbReference type="NCBI Taxonomy" id="120298"/>
    <lineage>
        <taxon>Bacteria</taxon>
        <taxon>Bacillati</taxon>
        <taxon>Actinomycetota</taxon>
        <taxon>Actinomycetes</taxon>
        <taxon>Micrococcales</taxon>
        <taxon>Microbacteriaceae</taxon>
        <taxon>Subtercola</taxon>
    </lineage>
</organism>
<dbReference type="InterPro" id="IPR037401">
    <property type="entry name" value="SnoaL-like"/>
</dbReference>
<sequence>MLTAIQARNLATVQRFYQAERDRDLPTWVSLWHEDGLQTFPTIGVEATVSGIADLEGVTREKFETRPPYGIRAEIEALADSDRVLALLDLDFAGRPPITIWCLFTFDEAGRVVEVQEMLDRGSIEISQEL</sequence>
<comment type="caution">
    <text evidence="2">The sequence shown here is derived from an EMBL/GenBank/DDBJ whole genome shotgun (WGS) entry which is preliminary data.</text>
</comment>
<feature type="domain" description="SnoaL-like" evidence="1">
    <location>
        <begin position="13"/>
        <end position="115"/>
    </location>
</feature>
<evidence type="ECO:0000259" key="1">
    <source>
        <dbReference type="Pfam" id="PF12680"/>
    </source>
</evidence>
<evidence type="ECO:0000313" key="3">
    <source>
        <dbReference type="Proteomes" id="UP000776164"/>
    </source>
</evidence>
<dbReference type="Pfam" id="PF12680">
    <property type="entry name" value="SnoaL_2"/>
    <property type="match status" value="1"/>
</dbReference>
<dbReference type="EMBL" id="JAFBBU010000001">
    <property type="protein sequence ID" value="MBM7473115.1"/>
    <property type="molecule type" value="Genomic_DNA"/>
</dbReference>
<proteinExistence type="predicted"/>